<dbReference type="Pfam" id="PF00512">
    <property type="entry name" value="HisKA"/>
    <property type="match status" value="1"/>
</dbReference>
<dbReference type="SUPFAM" id="SSF47384">
    <property type="entry name" value="Homodimeric domain of signal transducing histidine kinase"/>
    <property type="match status" value="1"/>
</dbReference>
<accession>A0A2Z2NXQ5</accession>
<reference evidence="14 15" key="1">
    <citation type="submission" date="2016-12" db="EMBL/GenBank/DDBJ databases">
        <authorList>
            <person name="Song W.-J."/>
            <person name="Kurnit D.M."/>
        </authorList>
    </citation>
    <scope>NUCLEOTIDE SEQUENCE [LARGE SCALE GENOMIC DNA]</scope>
    <source>
        <strain evidence="14 15">IMCC3135</strain>
    </source>
</reference>
<dbReference type="InterPro" id="IPR042240">
    <property type="entry name" value="CHASE_sf"/>
</dbReference>
<dbReference type="PROSITE" id="PS50109">
    <property type="entry name" value="HIS_KIN"/>
    <property type="match status" value="1"/>
</dbReference>
<organism evidence="14 15">
    <name type="scientific">Granulosicoccus antarcticus IMCC3135</name>
    <dbReference type="NCBI Taxonomy" id="1192854"/>
    <lineage>
        <taxon>Bacteria</taxon>
        <taxon>Pseudomonadati</taxon>
        <taxon>Pseudomonadota</taxon>
        <taxon>Gammaproteobacteria</taxon>
        <taxon>Chromatiales</taxon>
        <taxon>Granulosicoccaceae</taxon>
        <taxon>Granulosicoccus</taxon>
    </lineage>
</organism>
<evidence type="ECO:0000256" key="9">
    <source>
        <dbReference type="ARBA" id="ARBA00023136"/>
    </source>
</evidence>
<evidence type="ECO:0000313" key="14">
    <source>
        <dbReference type="EMBL" id="ASJ72537.1"/>
    </source>
</evidence>
<name>A0A2Z2NXQ5_9GAMM</name>
<dbReference type="Gene3D" id="3.30.565.10">
    <property type="entry name" value="Histidine kinase-like ATPase, C-terminal domain"/>
    <property type="match status" value="1"/>
</dbReference>
<feature type="transmembrane region" description="Helical" evidence="11">
    <location>
        <begin position="12"/>
        <end position="35"/>
    </location>
</feature>
<dbReference type="InterPro" id="IPR036890">
    <property type="entry name" value="HATPase_C_sf"/>
</dbReference>
<evidence type="ECO:0000256" key="10">
    <source>
        <dbReference type="SAM" id="Coils"/>
    </source>
</evidence>
<dbReference type="InterPro" id="IPR036097">
    <property type="entry name" value="HisK_dim/P_sf"/>
</dbReference>
<dbReference type="RefSeq" id="WP_088917839.1">
    <property type="nucleotide sequence ID" value="NZ_CP018632.1"/>
</dbReference>
<keyword evidence="9 11" id="KW-0472">Membrane</keyword>
<evidence type="ECO:0000256" key="6">
    <source>
        <dbReference type="ARBA" id="ARBA00022692"/>
    </source>
</evidence>
<dbReference type="Pfam" id="PF02518">
    <property type="entry name" value="HATPase_c"/>
    <property type="match status" value="1"/>
</dbReference>
<feature type="coiled-coil region" evidence="10">
    <location>
        <begin position="40"/>
        <end position="67"/>
    </location>
</feature>
<dbReference type="InterPro" id="IPR003661">
    <property type="entry name" value="HisK_dim/P_dom"/>
</dbReference>
<keyword evidence="15" id="KW-1185">Reference proteome</keyword>
<evidence type="ECO:0000256" key="11">
    <source>
        <dbReference type="SAM" id="Phobius"/>
    </source>
</evidence>
<feature type="domain" description="CHASE" evidence="13">
    <location>
        <begin position="81"/>
        <end position="251"/>
    </location>
</feature>
<dbReference type="EMBL" id="CP018632">
    <property type="protein sequence ID" value="ASJ72537.1"/>
    <property type="molecule type" value="Genomic_DNA"/>
</dbReference>
<dbReference type="OrthoDB" id="9785691at2"/>
<comment type="subcellular location">
    <subcellularLocation>
        <location evidence="2">Membrane</location>
    </subcellularLocation>
</comment>
<dbReference type="GO" id="GO:0030295">
    <property type="term" value="F:protein kinase activator activity"/>
    <property type="evidence" value="ECO:0007669"/>
    <property type="project" value="TreeGrafter"/>
</dbReference>
<feature type="domain" description="Histidine kinase" evidence="12">
    <location>
        <begin position="390"/>
        <end position="604"/>
    </location>
</feature>
<dbReference type="SMART" id="SM00387">
    <property type="entry name" value="HATPase_c"/>
    <property type="match status" value="1"/>
</dbReference>
<keyword evidence="8 11" id="KW-1133">Transmembrane helix</keyword>
<dbReference type="SUPFAM" id="SSF55874">
    <property type="entry name" value="ATPase domain of HSP90 chaperone/DNA topoisomerase II/histidine kinase"/>
    <property type="match status" value="1"/>
</dbReference>
<evidence type="ECO:0000256" key="1">
    <source>
        <dbReference type="ARBA" id="ARBA00000085"/>
    </source>
</evidence>
<dbReference type="InterPro" id="IPR050351">
    <property type="entry name" value="BphY/WalK/GraS-like"/>
</dbReference>
<dbReference type="Pfam" id="PF03924">
    <property type="entry name" value="CHASE"/>
    <property type="match status" value="1"/>
</dbReference>
<dbReference type="InterPro" id="IPR006189">
    <property type="entry name" value="CHASE_dom"/>
</dbReference>
<dbReference type="Proteomes" id="UP000250079">
    <property type="component" value="Chromosome"/>
</dbReference>
<sequence length="611" mass="68226">MTTITHQLRRLCCGWANALPVSALLVGITFTALVANSAYQALQEDRLAELELRAQNLMEEVEQIFSDQQYLLSSLRSLFDGSSNVSRLDFERYLDSIDMASNFPSAYAVAWYLRVPHHKLAEFEQIVRNDRSLDPRGYPDFKVHPQVDAPEHHVITYRYPSTENKHVFGFDLSSRNKRILSIERARDTASLTATAPLKLLNNGASDQGLLLMLPVYNINNPQSLQQRRQSYIGTLSGVFKVNVLMADSMQNEFTAIAIRDLTDVVREAPGAGFVQKGADKVLEPEPFYRTGISSESLTTLSSTIYVGGREWEFEMSMDAASMASLKDNTLCWIIVMIGLVSTVLASLGAANLTNARNKVVKQVESLASELSKANSDRERYSNDLSQFAYVASHDLNTPVRTVDMSVSLLEDALTNRMDPQVREYLTNLRDSAERMRVLVDDLQDFAQVERETLQWADLDLNAIVASVEQELMTELKDSDGTVTTGELPILRGDQKQLEKLFSNLLSNAIRFRHAQRAPQIHINACLVGSDWEVRVSDNGMGIDERFHEKIFEPFQRLHAGADSGGTGLGLGICKQIVECHDGELYVELSSDAGTTIVIRLPVREVVLKQAA</sequence>
<dbReference type="GO" id="GO:0016020">
    <property type="term" value="C:membrane"/>
    <property type="evidence" value="ECO:0007669"/>
    <property type="project" value="UniProtKB-SubCell"/>
</dbReference>
<dbReference type="InterPro" id="IPR004358">
    <property type="entry name" value="Sig_transdc_His_kin-like_C"/>
</dbReference>
<keyword evidence="7" id="KW-0418">Kinase</keyword>
<comment type="catalytic activity">
    <reaction evidence="1">
        <text>ATP + protein L-histidine = ADP + protein N-phospho-L-histidine.</text>
        <dbReference type="EC" id="2.7.13.3"/>
    </reaction>
</comment>
<protein>
    <recommendedName>
        <fullName evidence="3">histidine kinase</fullName>
        <ecNumber evidence="3">2.7.13.3</ecNumber>
    </recommendedName>
</protein>
<dbReference type="SMART" id="SM00388">
    <property type="entry name" value="HisKA"/>
    <property type="match status" value="1"/>
</dbReference>
<evidence type="ECO:0000313" key="15">
    <source>
        <dbReference type="Proteomes" id="UP000250079"/>
    </source>
</evidence>
<evidence type="ECO:0000259" key="12">
    <source>
        <dbReference type="PROSITE" id="PS50109"/>
    </source>
</evidence>
<dbReference type="Gene3D" id="3.30.450.350">
    <property type="entry name" value="CHASE domain"/>
    <property type="match status" value="1"/>
</dbReference>
<dbReference type="GO" id="GO:0000156">
    <property type="term" value="F:phosphorelay response regulator activity"/>
    <property type="evidence" value="ECO:0007669"/>
    <property type="project" value="TreeGrafter"/>
</dbReference>
<gene>
    <name evidence="14" type="primary">cph1_4</name>
    <name evidence="14" type="ORF">IMCC3135_12245</name>
</gene>
<evidence type="ECO:0000259" key="13">
    <source>
        <dbReference type="PROSITE" id="PS50839"/>
    </source>
</evidence>
<dbReference type="InterPro" id="IPR005467">
    <property type="entry name" value="His_kinase_dom"/>
</dbReference>
<keyword evidence="4" id="KW-0597">Phosphoprotein</keyword>
<evidence type="ECO:0000256" key="7">
    <source>
        <dbReference type="ARBA" id="ARBA00022777"/>
    </source>
</evidence>
<proteinExistence type="predicted"/>
<keyword evidence="5 14" id="KW-0808">Transferase</keyword>
<evidence type="ECO:0000256" key="2">
    <source>
        <dbReference type="ARBA" id="ARBA00004370"/>
    </source>
</evidence>
<evidence type="ECO:0000256" key="3">
    <source>
        <dbReference type="ARBA" id="ARBA00012438"/>
    </source>
</evidence>
<feature type="transmembrane region" description="Helical" evidence="11">
    <location>
        <begin position="332"/>
        <end position="352"/>
    </location>
</feature>
<dbReference type="PANTHER" id="PTHR42878">
    <property type="entry name" value="TWO-COMPONENT HISTIDINE KINASE"/>
    <property type="match status" value="1"/>
</dbReference>
<dbReference type="PRINTS" id="PR00344">
    <property type="entry name" value="BCTRLSENSOR"/>
</dbReference>
<evidence type="ECO:0000256" key="5">
    <source>
        <dbReference type="ARBA" id="ARBA00022679"/>
    </source>
</evidence>
<dbReference type="GO" id="GO:0007234">
    <property type="term" value="P:osmosensory signaling via phosphorelay pathway"/>
    <property type="evidence" value="ECO:0007669"/>
    <property type="project" value="TreeGrafter"/>
</dbReference>
<keyword evidence="10" id="KW-0175">Coiled coil</keyword>
<dbReference type="EC" id="2.7.13.3" evidence="3"/>
<dbReference type="Gene3D" id="1.10.287.130">
    <property type="match status" value="1"/>
</dbReference>
<dbReference type="SMART" id="SM01079">
    <property type="entry name" value="CHASE"/>
    <property type="match status" value="1"/>
</dbReference>
<dbReference type="KEGG" id="gai:IMCC3135_12245"/>
<keyword evidence="6 11" id="KW-0812">Transmembrane</keyword>
<dbReference type="CDD" id="cd00082">
    <property type="entry name" value="HisKA"/>
    <property type="match status" value="1"/>
</dbReference>
<evidence type="ECO:0000256" key="4">
    <source>
        <dbReference type="ARBA" id="ARBA00022553"/>
    </source>
</evidence>
<dbReference type="AlphaFoldDB" id="A0A2Z2NXQ5"/>
<dbReference type="PROSITE" id="PS50839">
    <property type="entry name" value="CHASE"/>
    <property type="match status" value="1"/>
</dbReference>
<dbReference type="InterPro" id="IPR003594">
    <property type="entry name" value="HATPase_dom"/>
</dbReference>
<dbReference type="PANTHER" id="PTHR42878:SF15">
    <property type="entry name" value="BACTERIOPHYTOCHROME"/>
    <property type="match status" value="1"/>
</dbReference>
<dbReference type="GO" id="GO:0000155">
    <property type="term" value="F:phosphorelay sensor kinase activity"/>
    <property type="evidence" value="ECO:0007669"/>
    <property type="project" value="InterPro"/>
</dbReference>
<evidence type="ECO:0000256" key="8">
    <source>
        <dbReference type="ARBA" id="ARBA00022989"/>
    </source>
</evidence>